<evidence type="ECO:0000313" key="5">
    <source>
        <dbReference type="Proteomes" id="UP000469292"/>
    </source>
</evidence>
<evidence type="ECO:0000256" key="1">
    <source>
        <dbReference type="ARBA" id="ARBA00022729"/>
    </source>
</evidence>
<dbReference type="PANTHER" id="PTHR35936:SF17">
    <property type="entry name" value="ARGININE-BINDING EXTRACELLULAR PROTEIN ARTP"/>
    <property type="match status" value="1"/>
</dbReference>
<evidence type="ECO:0000256" key="2">
    <source>
        <dbReference type="SAM" id="SignalP"/>
    </source>
</evidence>
<feature type="chain" id="PRO_5026177553" evidence="2">
    <location>
        <begin position="29"/>
        <end position="312"/>
    </location>
</feature>
<dbReference type="EMBL" id="VYSG01000001">
    <property type="protein sequence ID" value="NEG69479.1"/>
    <property type="molecule type" value="Genomic_DNA"/>
</dbReference>
<dbReference type="SUPFAM" id="SSF53850">
    <property type="entry name" value="Periplasmic binding protein-like II"/>
    <property type="match status" value="1"/>
</dbReference>
<dbReference type="InterPro" id="IPR001638">
    <property type="entry name" value="Solute-binding_3/MltF_N"/>
</dbReference>
<dbReference type="PROSITE" id="PS51257">
    <property type="entry name" value="PROKAR_LIPOPROTEIN"/>
    <property type="match status" value="1"/>
</dbReference>
<protein>
    <submittedName>
        <fullName evidence="4">ABC transporter substrate-binding protein</fullName>
    </submittedName>
</protein>
<dbReference type="Gene3D" id="3.40.190.10">
    <property type="entry name" value="Periplasmic binding protein-like II"/>
    <property type="match status" value="2"/>
</dbReference>
<sequence>MTFGSKTSSLLKRGAAAIVAVAALVSFAACGTTDSSDESSSSSSATGYDVSGVQKVDKIAAMLPSDIADSGKLTAGMELSYAPAEFYEADGKTPTGYDVNLAQALGKVLGLDTQIVSSTFDTIVASVGSKYDIGITAMTITKEREEAVNFVSYFNAGSMWVVRKGNPDKVDTSDLCGMKIAVQTGTVQEDEANTIKQQCSADGKADVEVLSYQQQTEAATNVVSGKADVFYADSPVGGYAIEQSDGALEELGDIQDSALEGIAIAKDDEQLAKAIQAAMQQLMDDGTYTKILEAWGVESGAVKTAELNPSVD</sequence>
<dbReference type="AlphaFoldDB" id="A0A6I5N1G9"/>
<keyword evidence="5" id="KW-1185">Reference proteome</keyword>
<reference evidence="4 5" key="1">
    <citation type="submission" date="2019-09" db="EMBL/GenBank/DDBJ databases">
        <title>Phylogenetic characterization of a novel taxon of the genus Bifidobacterium: Bifidobacterium choloepi sp. nov.</title>
        <authorList>
            <person name="Modesto M."/>
            <person name="Satti M."/>
        </authorList>
    </citation>
    <scope>NUCLEOTIDE SEQUENCE [LARGE SCALE GENOMIC DNA]</scope>
    <source>
        <strain evidence="4 5">BRDM6</strain>
    </source>
</reference>
<name>A0A6I5N1G9_9BIFI</name>
<feature type="domain" description="Solute-binding protein family 3/N-terminal" evidence="3">
    <location>
        <begin position="72"/>
        <end position="299"/>
    </location>
</feature>
<dbReference type="CDD" id="cd01004">
    <property type="entry name" value="PBP2_MidA_like"/>
    <property type="match status" value="1"/>
</dbReference>
<organism evidence="4 5">
    <name type="scientific">Bifidobacterium choloepi</name>
    <dbReference type="NCBI Taxonomy" id="2614131"/>
    <lineage>
        <taxon>Bacteria</taxon>
        <taxon>Bacillati</taxon>
        <taxon>Actinomycetota</taxon>
        <taxon>Actinomycetes</taxon>
        <taxon>Bifidobacteriales</taxon>
        <taxon>Bifidobacteriaceae</taxon>
        <taxon>Bifidobacterium</taxon>
    </lineage>
</organism>
<dbReference type="Pfam" id="PF00497">
    <property type="entry name" value="SBP_bac_3"/>
    <property type="match status" value="1"/>
</dbReference>
<dbReference type="Proteomes" id="UP000469292">
    <property type="component" value="Unassembled WGS sequence"/>
</dbReference>
<evidence type="ECO:0000313" key="4">
    <source>
        <dbReference type="EMBL" id="NEG69479.1"/>
    </source>
</evidence>
<keyword evidence="1 2" id="KW-0732">Signal</keyword>
<accession>A0A6I5N1G9</accession>
<gene>
    <name evidence="4" type="ORF">F6S87_02340</name>
</gene>
<dbReference type="RefSeq" id="WP_163227039.1">
    <property type="nucleotide sequence ID" value="NZ_VYSG01000001.1"/>
</dbReference>
<feature type="signal peptide" evidence="2">
    <location>
        <begin position="1"/>
        <end position="28"/>
    </location>
</feature>
<comment type="caution">
    <text evidence="4">The sequence shown here is derived from an EMBL/GenBank/DDBJ whole genome shotgun (WGS) entry which is preliminary data.</text>
</comment>
<dbReference type="SMART" id="SM00062">
    <property type="entry name" value="PBPb"/>
    <property type="match status" value="1"/>
</dbReference>
<dbReference type="PANTHER" id="PTHR35936">
    <property type="entry name" value="MEMBRANE-BOUND LYTIC MUREIN TRANSGLYCOSYLASE F"/>
    <property type="match status" value="1"/>
</dbReference>
<evidence type="ECO:0000259" key="3">
    <source>
        <dbReference type="SMART" id="SM00062"/>
    </source>
</evidence>
<proteinExistence type="predicted"/>